<keyword evidence="2" id="KW-1185">Reference proteome</keyword>
<name>A0ABV0S260_9TELE</name>
<proteinExistence type="predicted"/>
<reference evidence="1 2" key="1">
    <citation type="submission" date="2021-06" db="EMBL/GenBank/DDBJ databases">
        <authorList>
            <person name="Palmer J.M."/>
        </authorList>
    </citation>
    <scope>NUCLEOTIDE SEQUENCE [LARGE SCALE GENOMIC DNA]</scope>
    <source>
        <strain evidence="1 2">XC_2019</strain>
        <tissue evidence="1">Muscle</tissue>
    </source>
</reference>
<dbReference type="EMBL" id="JAHRIN010067532">
    <property type="protein sequence ID" value="MEQ2214650.1"/>
    <property type="molecule type" value="Genomic_DNA"/>
</dbReference>
<dbReference type="Proteomes" id="UP001434883">
    <property type="component" value="Unassembled WGS sequence"/>
</dbReference>
<gene>
    <name evidence="1" type="ORF">XENOCAPTIV_015179</name>
</gene>
<protein>
    <submittedName>
        <fullName evidence="1">Uncharacterized protein</fullName>
    </submittedName>
</protein>
<evidence type="ECO:0000313" key="1">
    <source>
        <dbReference type="EMBL" id="MEQ2214650.1"/>
    </source>
</evidence>
<sequence>MHSSARWCGGALPEPGCSGPEVSVVPPRGLDKQSMCSVAGFSGVSCPPNTSLPVNVPNSRKWSPNNVIGVKADFTFWSATEQFLYHTVIQKLNMLSMVQR</sequence>
<organism evidence="1 2">
    <name type="scientific">Xenoophorus captivus</name>
    <dbReference type="NCBI Taxonomy" id="1517983"/>
    <lineage>
        <taxon>Eukaryota</taxon>
        <taxon>Metazoa</taxon>
        <taxon>Chordata</taxon>
        <taxon>Craniata</taxon>
        <taxon>Vertebrata</taxon>
        <taxon>Euteleostomi</taxon>
        <taxon>Actinopterygii</taxon>
        <taxon>Neopterygii</taxon>
        <taxon>Teleostei</taxon>
        <taxon>Neoteleostei</taxon>
        <taxon>Acanthomorphata</taxon>
        <taxon>Ovalentaria</taxon>
        <taxon>Atherinomorphae</taxon>
        <taxon>Cyprinodontiformes</taxon>
        <taxon>Goodeidae</taxon>
        <taxon>Xenoophorus</taxon>
    </lineage>
</organism>
<evidence type="ECO:0000313" key="2">
    <source>
        <dbReference type="Proteomes" id="UP001434883"/>
    </source>
</evidence>
<accession>A0ABV0S260</accession>
<comment type="caution">
    <text evidence="1">The sequence shown here is derived from an EMBL/GenBank/DDBJ whole genome shotgun (WGS) entry which is preliminary data.</text>
</comment>